<comment type="subcellular location">
    <subcellularLocation>
        <location evidence="1">Membrane</location>
        <topology evidence="1">Single-pass type I membrane protein</topology>
    </subcellularLocation>
</comment>
<keyword evidence="6" id="KW-0325">Glycoprotein</keyword>
<proteinExistence type="evidence at transcript level"/>
<evidence type="ECO:0000256" key="8">
    <source>
        <dbReference type="SAM" id="Phobius"/>
    </source>
</evidence>
<dbReference type="Pfam" id="PF08205">
    <property type="entry name" value="C2-set_2"/>
    <property type="match status" value="1"/>
</dbReference>
<keyword evidence="4 8" id="KW-0472">Membrane</keyword>
<evidence type="ECO:0000259" key="11">
    <source>
        <dbReference type="PROSITE" id="PS50853"/>
    </source>
</evidence>
<dbReference type="GO" id="GO:0098609">
    <property type="term" value="P:cell-cell adhesion"/>
    <property type="evidence" value="ECO:0007669"/>
    <property type="project" value="TreeGrafter"/>
</dbReference>
<dbReference type="GO" id="GO:0050839">
    <property type="term" value="F:cell adhesion molecule binding"/>
    <property type="evidence" value="ECO:0007669"/>
    <property type="project" value="TreeGrafter"/>
</dbReference>
<organism evidence="12">
    <name type="scientific">Schmidtea mediterranea</name>
    <name type="common">Freshwater planarian flatworm</name>
    <dbReference type="NCBI Taxonomy" id="79327"/>
    <lineage>
        <taxon>Eukaryota</taxon>
        <taxon>Metazoa</taxon>
        <taxon>Spiralia</taxon>
        <taxon>Lophotrochozoa</taxon>
        <taxon>Platyhelminthes</taxon>
        <taxon>Rhabditophora</taxon>
        <taxon>Seriata</taxon>
        <taxon>Tricladida</taxon>
        <taxon>Continenticola</taxon>
        <taxon>Geoplanoidea</taxon>
        <taxon>Dugesiidae</taxon>
        <taxon>Schmidtea</taxon>
    </lineage>
</organism>
<dbReference type="SMART" id="SM00406">
    <property type="entry name" value="IGv"/>
    <property type="match status" value="1"/>
</dbReference>
<feature type="domain" description="Ig-like" evidence="10">
    <location>
        <begin position="109"/>
        <end position="192"/>
    </location>
</feature>
<dbReference type="PROSITE" id="PS50853">
    <property type="entry name" value="FN3"/>
    <property type="match status" value="1"/>
</dbReference>
<dbReference type="SMART" id="SM00408">
    <property type="entry name" value="IGc2"/>
    <property type="match status" value="2"/>
</dbReference>
<dbReference type="Gene3D" id="2.60.40.10">
    <property type="entry name" value="Immunoglobulins"/>
    <property type="match status" value="8"/>
</dbReference>
<evidence type="ECO:0000256" key="3">
    <source>
        <dbReference type="ARBA" id="ARBA00022989"/>
    </source>
</evidence>
<accession>A0A0H3YFF3</accession>
<dbReference type="InterPro" id="IPR003599">
    <property type="entry name" value="Ig_sub"/>
</dbReference>
<evidence type="ECO:0000256" key="2">
    <source>
        <dbReference type="ARBA" id="ARBA00022692"/>
    </source>
</evidence>
<dbReference type="CDD" id="cd00063">
    <property type="entry name" value="FN3"/>
    <property type="match status" value="1"/>
</dbReference>
<dbReference type="PANTHER" id="PTHR11640:SF155">
    <property type="entry name" value="IG-LIKE DOMAIN-CONTAINING PROTEIN"/>
    <property type="match status" value="1"/>
</dbReference>
<feature type="domain" description="Fibronectin type-III" evidence="11">
    <location>
        <begin position="1151"/>
        <end position="1248"/>
    </location>
</feature>
<dbReference type="InterPro" id="IPR013106">
    <property type="entry name" value="Ig_V-set"/>
</dbReference>
<dbReference type="InterPro" id="IPR013783">
    <property type="entry name" value="Ig-like_fold"/>
</dbReference>
<dbReference type="PANTHER" id="PTHR11640">
    <property type="entry name" value="NEPHRIN"/>
    <property type="match status" value="1"/>
</dbReference>
<feature type="domain" description="Ig-like" evidence="10">
    <location>
        <begin position="324"/>
        <end position="422"/>
    </location>
</feature>
<dbReference type="PROSITE" id="PS50835">
    <property type="entry name" value="IG_LIKE"/>
    <property type="match status" value="4"/>
</dbReference>
<reference evidence="12" key="1">
    <citation type="journal article" date="2015" name="Elife">
        <title>Stem cells and fluid flow drive cyst formation in an invertebrate excretory organ.</title>
        <authorList>
            <person name="Thi-Kim Vu H."/>
            <person name="Rink J.C."/>
            <person name="McKinney S.A."/>
            <person name="McClain M."/>
            <person name="Lakshmanaperumal N."/>
            <person name="Alexander R."/>
            <person name="Sanchez Alvarado A."/>
        </authorList>
    </citation>
    <scope>NUCLEOTIDE SEQUENCE</scope>
</reference>
<dbReference type="SMART" id="SM00409">
    <property type="entry name" value="IG"/>
    <property type="match status" value="5"/>
</dbReference>
<protein>
    <submittedName>
        <fullName evidence="12">NPHS1-4</fullName>
    </submittedName>
</protein>
<keyword evidence="9" id="KW-0732">Signal</keyword>
<feature type="domain" description="Ig-like" evidence="10">
    <location>
        <begin position="197"/>
        <end position="300"/>
    </location>
</feature>
<keyword evidence="5" id="KW-1015">Disulfide bond</keyword>
<evidence type="ECO:0000256" key="4">
    <source>
        <dbReference type="ARBA" id="ARBA00023136"/>
    </source>
</evidence>
<keyword evidence="2 8" id="KW-0812">Transmembrane</keyword>
<evidence type="ECO:0000313" key="12">
    <source>
        <dbReference type="EMBL" id="AKN21720.1"/>
    </source>
</evidence>
<gene>
    <name evidence="12" type="primary">NPHS1-4</name>
</gene>
<evidence type="ECO:0000256" key="1">
    <source>
        <dbReference type="ARBA" id="ARBA00004479"/>
    </source>
</evidence>
<dbReference type="InterPro" id="IPR007110">
    <property type="entry name" value="Ig-like_dom"/>
</dbReference>
<name>A0A0H3YFF3_SCHMD</name>
<sequence length="1553" mass="177445">MTMQFQIISINALIISLLIDLRRGANQKSFNVKFHSIQSFHNIITTVRTSNLSEINNSLYKHSLVNSFDLDDLDSAVLLQSKKCTNFEIQEKLQCFEDLPQDRYEVLHNSSVVIKCVVRNQHGKVQWRAQNVVLGYDRSVPGMERLNIIGDASKGEHNLQISNIQPEDSGEYECQVQPVTKHSLLRKKAQVTVHVLPSVPVIYFRQKKLTDHTLIITPMNKNNYVVNPKLVLECFTNGLVTPLQFIWYWNRQVVSETNQPEVSITSLSNNGSQIELRIDQLKSNDKIQCRVENKASRMIRKRMKSYIELSVTITILFYSFPGEPKILNLSVLNSKVFEDKETLNMVCRVSPVGSPIPEIRIYWNFNPISLKLFQNFKLDSSNGNSVEIKSQRITIDSFKDELSGNIVDLRLSKWHHAANLTCFIKQLLLKNNYFSTVRIYVKYPPSVVKIYQSSDPISTDHFSYDEYISFFESIKTNASISLIDGQFYRFACSTNLHYTTLNINWSLAMKENSREQYNLDNIAQSEIIVGLYFKQTNSFVELKATKEINNMDLLCTAWPVDSVILSASIRIKIYYSPNKPTLSGYTIAEAINEHETISLLCSTKNGYPLPDLVWYKENATLSNAEPVVSNGDKISSLLSFKVSREDNGKIIKCAARNIATGNFGISSNSIAIRTIFPARYVKIKSTPFQLKQILENTVIYLSCETDSSNPASDIQWWVIRCSFLDGPRLVKRLIPCSKVKLKELHREIVSGEYSGWRTISKLKYSVKWLDNENFVECESKLPNSDKATSSLHYDRLRLNVIFGPHFSKQYPNGSVFQAEENLNLTIKFNVFGNPKINRFVWLRGHRVLESNSNFRLFQNTLRIFNLTRYHRGNYSMVAHNDIGKTEILFFIDVKYAPVIVGERNSIIHVPFKHNISVGCEVASNPYSTANFQWKLSFPSDILAPFNNSLEWHINYTEKCPEFRDLSTIFSNSTKPFASVSCATPRKFATLSNFHSTNSVDFQNIRLQCFYHNNISSSAIKNFIFYIHSAPEFQAVSQFAFEVVESSEAVTFTCIFKGYPINSVEWHNCTFVESNYMESIKSRPVTNNSLTNQTLLLQSTDIQQIRPNFYRAEQIFSYRDLKMLNRICCQAANRYGTDHGIVRIVLKSKPNPPENVQCLQITSNFLLIKWDQGFNGGSDQSFRIKVSRQEGFHEVMQFDISGNRHRNSLFHNISGLLSNVCFVIRVGSFNNLFADVSFADPVIACTLSDQNISINHRVEANTKTNITNIISINPKPNEESIQKSTSFIVTVAGCVFGFIILIINMLTFVICYKKKQERIRKRRQSKEVQSTDERQTENLSKYDSSLIENHLYDGSILAASDSCFGGELRDKEEEIPMLMYQKPICPLHFVPNDQYSNPLIIQDHYLQSAISCNQTINRNETTCYGCTSIELPLNSMILSNQYLPFPLLESTYSSLMRNSCEYSLSSTSNPSDIRILNETSQVDSRALPDDTLSNGFPKIPLNISAISIPSTNSSVKQKQDSYQNIFQKYSLPEEKQPIQSPTFQRGFVKNSGNN</sequence>
<evidence type="ECO:0000256" key="9">
    <source>
        <dbReference type="SAM" id="SignalP"/>
    </source>
</evidence>
<dbReference type="InterPro" id="IPR036179">
    <property type="entry name" value="Ig-like_dom_sf"/>
</dbReference>
<evidence type="ECO:0000259" key="10">
    <source>
        <dbReference type="PROSITE" id="PS50835"/>
    </source>
</evidence>
<evidence type="ECO:0000256" key="6">
    <source>
        <dbReference type="ARBA" id="ARBA00023180"/>
    </source>
</evidence>
<dbReference type="SUPFAM" id="SSF49265">
    <property type="entry name" value="Fibronectin type III"/>
    <property type="match status" value="1"/>
</dbReference>
<feature type="transmembrane region" description="Helical" evidence="8">
    <location>
        <begin position="1286"/>
        <end position="1311"/>
    </location>
</feature>
<dbReference type="InterPro" id="IPR013162">
    <property type="entry name" value="CD80_C2-set"/>
</dbReference>
<dbReference type="SUPFAM" id="SSF48726">
    <property type="entry name" value="Immunoglobulin"/>
    <property type="match status" value="4"/>
</dbReference>
<dbReference type="InterPro" id="IPR003598">
    <property type="entry name" value="Ig_sub2"/>
</dbReference>
<feature type="domain" description="Ig-like" evidence="10">
    <location>
        <begin position="580"/>
        <end position="671"/>
    </location>
</feature>
<dbReference type="GO" id="GO:0005911">
    <property type="term" value="C:cell-cell junction"/>
    <property type="evidence" value="ECO:0007669"/>
    <property type="project" value="TreeGrafter"/>
</dbReference>
<keyword evidence="3 8" id="KW-1133">Transmembrane helix</keyword>
<feature type="chain" id="PRO_5005204058" evidence="9">
    <location>
        <begin position="28"/>
        <end position="1553"/>
    </location>
</feature>
<dbReference type="InterPro" id="IPR036116">
    <property type="entry name" value="FN3_sf"/>
</dbReference>
<dbReference type="Pfam" id="PF07686">
    <property type="entry name" value="V-set"/>
    <property type="match status" value="1"/>
</dbReference>
<evidence type="ECO:0000256" key="5">
    <source>
        <dbReference type="ARBA" id="ARBA00023157"/>
    </source>
</evidence>
<dbReference type="InterPro" id="IPR003961">
    <property type="entry name" value="FN3_dom"/>
</dbReference>
<dbReference type="EMBL" id="KT163770">
    <property type="protein sequence ID" value="AKN21720.1"/>
    <property type="molecule type" value="mRNA"/>
</dbReference>
<feature type="signal peptide" evidence="9">
    <location>
        <begin position="1"/>
        <end position="27"/>
    </location>
</feature>
<evidence type="ECO:0000256" key="7">
    <source>
        <dbReference type="ARBA" id="ARBA00023319"/>
    </source>
</evidence>
<keyword evidence="7" id="KW-0393">Immunoglobulin domain</keyword>
<dbReference type="GO" id="GO:0005886">
    <property type="term" value="C:plasma membrane"/>
    <property type="evidence" value="ECO:0007669"/>
    <property type="project" value="TreeGrafter"/>
</dbReference>
<dbReference type="InterPro" id="IPR051275">
    <property type="entry name" value="Cell_adhesion_signaling"/>
</dbReference>